<evidence type="ECO:0000313" key="3">
    <source>
        <dbReference type="Proteomes" id="UP001201812"/>
    </source>
</evidence>
<evidence type="ECO:0000259" key="1">
    <source>
        <dbReference type="Pfam" id="PF10551"/>
    </source>
</evidence>
<keyword evidence="3" id="KW-1185">Reference proteome</keyword>
<reference evidence="2" key="1">
    <citation type="submission" date="2022-01" db="EMBL/GenBank/DDBJ databases">
        <title>Genome Sequence Resource for Two Populations of Ditylenchus destructor, the Migratory Endoparasitic Phytonematode.</title>
        <authorList>
            <person name="Zhang H."/>
            <person name="Lin R."/>
            <person name="Xie B."/>
        </authorList>
    </citation>
    <scope>NUCLEOTIDE SEQUENCE</scope>
    <source>
        <strain evidence="2">BazhouSP</strain>
    </source>
</reference>
<accession>A0AAD4MIE4</accession>
<name>A0AAD4MIE4_9BILA</name>
<evidence type="ECO:0000313" key="2">
    <source>
        <dbReference type="EMBL" id="KAI1695223.1"/>
    </source>
</evidence>
<dbReference type="Proteomes" id="UP001201812">
    <property type="component" value="Unassembled WGS sequence"/>
</dbReference>
<feature type="domain" description="MULE transposase" evidence="1">
    <location>
        <begin position="71"/>
        <end position="114"/>
    </location>
</feature>
<gene>
    <name evidence="2" type="ORF">DdX_19705</name>
</gene>
<dbReference type="AlphaFoldDB" id="A0AAD4MIE4"/>
<dbReference type="Pfam" id="PF10551">
    <property type="entry name" value="MULE"/>
    <property type="match status" value="1"/>
</dbReference>
<comment type="caution">
    <text evidence="2">The sequence shown here is derived from an EMBL/GenBank/DDBJ whole genome shotgun (WGS) entry which is preliminary data.</text>
</comment>
<proteinExistence type="predicted"/>
<sequence>MVGPPNGNENEQTKVGESGTMFPQAYEFKWGDQKVSDIKNIGEVGRYQRRITKGIPYERPKAASLTDKATDAILKTTQISPTTIITDFEKAQLNAISNIFPTATMHGCYFHFTQAIVRKLNELDMKNLYLTNPDYRQLIRMMMALSFCPVDKVILYFEQLGETLIDVYGNTEPHEKFIRYMRKRNQHCLIVPYGITEKLQSLLYHELPTVLNPGIKTSAPTSILLIQTFILS</sequence>
<dbReference type="EMBL" id="JAKKPZ010000427">
    <property type="protein sequence ID" value="KAI1695223.1"/>
    <property type="molecule type" value="Genomic_DNA"/>
</dbReference>
<protein>
    <submittedName>
        <fullName evidence="2">MULE transposase domain-containing protein</fullName>
    </submittedName>
</protein>
<organism evidence="2 3">
    <name type="scientific">Ditylenchus destructor</name>
    <dbReference type="NCBI Taxonomy" id="166010"/>
    <lineage>
        <taxon>Eukaryota</taxon>
        <taxon>Metazoa</taxon>
        <taxon>Ecdysozoa</taxon>
        <taxon>Nematoda</taxon>
        <taxon>Chromadorea</taxon>
        <taxon>Rhabditida</taxon>
        <taxon>Tylenchina</taxon>
        <taxon>Tylenchomorpha</taxon>
        <taxon>Sphaerularioidea</taxon>
        <taxon>Anguinidae</taxon>
        <taxon>Anguininae</taxon>
        <taxon>Ditylenchus</taxon>
    </lineage>
</organism>
<dbReference type="InterPro" id="IPR018289">
    <property type="entry name" value="MULE_transposase_dom"/>
</dbReference>